<reference evidence="1 2" key="1">
    <citation type="submission" date="2024-07" db="EMBL/GenBank/DDBJ databases">
        <title>Section-level genome sequencing and comparative genomics of Aspergillus sections Usti and Cavernicolus.</title>
        <authorList>
            <consortium name="Lawrence Berkeley National Laboratory"/>
            <person name="Nybo J.L."/>
            <person name="Vesth T.C."/>
            <person name="Theobald S."/>
            <person name="Frisvad J.C."/>
            <person name="Larsen T.O."/>
            <person name="Kjaerboelling I."/>
            <person name="Rothschild-Mancinelli K."/>
            <person name="Lyhne E.K."/>
            <person name="Kogle M.E."/>
            <person name="Barry K."/>
            <person name="Clum A."/>
            <person name="Na H."/>
            <person name="Ledsgaard L."/>
            <person name="Lin J."/>
            <person name="Lipzen A."/>
            <person name="Kuo A."/>
            <person name="Riley R."/>
            <person name="Mondo S."/>
            <person name="Labutti K."/>
            <person name="Haridas S."/>
            <person name="Pangalinan J."/>
            <person name="Salamov A.A."/>
            <person name="Simmons B.A."/>
            <person name="Magnuson J.K."/>
            <person name="Chen J."/>
            <person name="Drula E."/>
            <person name="Henrissat B."/>
            <person name="Wiebenga A."/>
            <person name="Lubbers R.J."/>
            <person name="Gomes A.C."/>
            <person name="Makela M.R."/>
            <person name="Stajich J."/>
            <person name="Grigoriev I.V."/>
            <person name="Mortensen U.H."/>
            <person name="De Vries R.P."/>
            <person name="Baker S.E."/>
            <person name="Andersen M.R."/>
        </authorList>
    </citation>
    <scope>NUCLEOTIDE SEQUENCE [LARGE SCALE GENOMIC DNA]</scope>
    <source>
        <strain evidence="1 2">CBS 588.65</strain>
    </source>
</reference>
<sequence>MIPPPTLRDFLLIALIASGIYAVIQSPLLGAQTFERIGEVTRTTFDVDRCVELHNAIIREMAEPPGHEPWAVANYTDHWADKQGSELELLKTRLKAPMFEFLSRSHVVVDHDVGMTPFAWGLTEPSRIYSTEGFLPFENYGDLVVLYKAAASRYSAFGLVFDMNTNKATWINLWWYKPPEYKEYIWAPLDVILEAWLAYIRRRAVPRGFDGDPEERDLMMIRTEGWGLLSPPPQDVEEDLEVWDRYVALVESKLPESANTAVANTSKPELDFLGFPQAFFSRARRPTFKYVAPELVFPAPSQMSALAKQQRALWVMWKSGNRRKEYDPELDFDIETASDRMVAFQSVLFPLGENIEAGLSTSENKAWQDGVGLILPESGHYDLEYREGNRRHWPPFKRVWQVEARESPFWAPHPARLARVLEKWIQFVEDGTWKVGKDGIKGKINSFLKHEVQDGWKGVELTAYGMLLDGVDAS</sequence>
<gene>
    <name evidence="1" type="ORF">BJX63DRAFT_402635</name>
</gene>
<evidence type="ECO:0000313" key="1">
    <source>
        <dbReference type="EMBL" id="KAL2810188.1"/>
    </source>
</evidence>
<keyword evidence="2" id="KW-1185">Reference proteome</keyword>
<name>A0ABR4H412_9EURO</name>
<protein>
    <submittedName>
        <fullName evidence="1">Uncharacterized protein</fullName>
    </submittedName>
</protein>
<comment type="caution">
    <text evidence="1">The sequence shown here is derived from an EMBL/GenBank/DDBJ whole genome shotgun (WGS) entry which is preliminary data.</text>
</comment>
<organism evidence="1 2">
    <name type="scientific">Aspergillus granulosus</name>
    <dbReference type="NCBI Taxonomy" id="176169"/>
    <lineage>
        <taxon>Eukaryota</taxon>
        <taxon>Fungi</taxon>
        <taxon>Dikarya</taxon>
        <taxon>Ascomycota</taxon>
        <taxon>Pezizomycotina</taxon>
        <taxon>Eurotiomycetes</taxon>
        <taxon>Eurotiomycetidae</taxon>
        <taxon>Eurotiales</taxon>
        <taxon>Aspergillaceae</taxon>
        <taxon>Aspergillus</taxon>
        <taxon>Aspergillus subgen. Nidulantes</taxon>
    </lineage>
</organism>
<accession>A0ABR4H412</accession>
<proteinExistence type="predicted"/>
<dbReference type="EMBL" id="JBFXLT010000075">
    <property type="protein sequence ID" value="KAL2810188.1"/>
    <property type="molecule type" value="Genomic_DNA"/>
</dbReference>
<dbReference type="Proteomes" id="UP001610334">
    <property type="component" value="Unassembled WGS sequence"/>
</dbReference>
<evidence type="ECO:0000313" key="2">
    <source>
        <dbReference type="Proteomes" id="UP001610334"/>
    </source>
</evidence>